<evidence type="ECO:0000313" key="2">
    <source>
        <dbReference type="EMBL" id="KAL0961945.1"/>
    </source>
</evidence>
<keyword evidence="3" id="KW-1185">Reference proteome</keyword>
<keyword evidence="1" id="KW-0175">Coiled coil</keyword>
<dbReference type="PANTHER" id="PTHR31958:SF2">
    <property type="entry name" value="COILED-COIL DOMAIN-CONTAINING PROTEIN 127"/>
    <property type="match status" value="1"/>
</dbReference>
<evidence type="ECO:0008006" key="4">
    <source>
        <dbReference type="Google" id="ProtNLM"/>
    </source>
</evidence>
<dbReference type="InterPro" id="IPR034607">
    <property type="entry name" value="CCDC127"/>
</dbReference>
<evidence type="ECO:0000256" key="1">
    <source>
        <dbReference type="SAM" id="Coils"/>
    </source>
</evidence>
<comment type="caution">
    <text evidence="2">The sequence shown here is derived from an EMBL/GenBank/DDBJ whole genome shotgun (WGS) entry which is preliminary data.</text>
</comment>
<dbReference type="AlphaFoldDB" id="A0ABD0VX34"/>
<feature type="coiled-coil region" evidence="1">
    <location>
        <begin position="71"/>
        <end position="130"/>
    </location>
</feature>
<dbReference type="PANTHER" id="PTHR31958">
    <property type="entry name" value="COILED-COIL DOMAIN-CONTAINING PROTEIN 127"/>
    <property type="match status" value="1"/>
</dbReference>
<dbReference type="Proteomes" id="UP001557470">
    <property type="component" value="Unassembled WGS sequence"/>
</dbReference>
<evidence type="ECO:0000313" key="3">
    <source>
        <dbReference type="Proteomes" id="UP001557470"/>
    </source>
</evidence>
<gene>
    <name evidence="2" type="ORF">UPYG_G00333750</name>
</gene>
<dbReference type="EMBL" id="JAGEUA010000011">
    <property type="protein sequence ID" value="KAL0961945.1"/>
    <property type="molecule type" value="Genomic_DNA"/>
</dbReference>
<reference evidence="2 3" key="1">
    <citation type="submission" date="2024-06" db="EMBL/GenBank/DDBJ databases">
        <authorList>
            <person name="Pan Q."/>
            <person name="Wen M."/>
            <person name="Jouanno E."/>
            <person name="Zahm M."/>
            <person name="Klopp C."/>
            <person name="Cabau C."/>
            <person name="Louis A."/>
            <person name="Berthelot C."/>
            <person name="Parey E."/>
            <person name="Roest Crollius H."/>
            <person name="Montfort J."/>
            <person name="Robinson-Rechavi M."/>
            <person name="Bouchez O."/>
            <person name="Lampietro C."/>
            <person name="Lopez Roques C."/>
            <person name="Donnadieu C."/>
            <person name="Postlethwait J."/>
            <person name="Bobe J."/>
            <person name="Verreycken H."/>
            <person name="Guiguen Y."/>
        </authorList>
    </citation>
    <scope>NUCLEOTIDE SEQUENCE [LARGE SCALE GENOMIC DNA]</scope>
    <source>
        <strain evidence="2">Up_M1</strain>
        <tissue evidence="2">Testis</tissue>
    </source>
</reference>
<proteinExistence type="predicted"/>
<sequence length="270" mass="31875">MNNLNDPQEWNIRPDGREGGGDGNKWNYALLVPMIGLAAFRWIWSRESQREMLEVRKKYDMNIQTIRDDMEMKYKETLRENRREMVQLELELEKEKMRAQGYRQAIASQSQQLMEERRRLSQQREALTGEKNHVRQAGAAGALFQMALEKESRSDWHKGAVAALRDVEEGLVNRQEAFCSVLVPREKRLEMEKDTLVRAGREKTLAQFDIERGLKDIFQNDRHCAQYLNTDKRKNGSLMWVYLRYWQLQVTLQKHRKAEATLLETQSSNL</sequence>
<organism evidence="2 3">
    <name type="scientific">Umbra pygmaea</name>
    <name type="common">Eastern mudminnow</name>
    <dbReference type="NCBI Taxonomy" id="75934"/>
    <lineage>
        <taxon>Eukaryota</taxon>
        <taxon>Metazoa</taxon>
        <taxon>Chordata</taxon>
        <taxon>Craniata</taxon>
        <taxon>Vertebrata</taxon>
        <taxon>Euteleostomi</taxon>
        <taxon>Actinopterygii</taxon>
        <taxon>Neopterygii</taxon>
        <taxon>Teleostei</taxon>
        <taxon>Protacanthopterygii</taxon>
        <taxon>Esociformes</taxon>
        <taxon>Umbridae</taxon>
        <taxon>Umbra</taxon>
    </lineage>
</organism>
<protein>
    <recommendedName>
        <fullName evidence="4">Coiled-coil domain-containing protein 127</fullName>
    </recommendedName>
</protein>
<accession>A0ABD0VX34</accession>
<name>A0ABD0VX34_UMBPY</name>